<dbReference type="GO" id="GO:0003918">
    <property type="term" value="F:DNA topoisomerase type II (double strand cut, ATP-hydrolyzing) activity"/>
    <property type="evidence" value="ECO:0007669"/>
    <property type="project" value="UniProtKB-EC"/>
</dbReference>
<accession>A0A518G8V8</accession>
<evidence type="ECO:0000256" key="3">
    <source>
        <dbReference type="ARBA" id="ARBA00023029"/>
    </source>
</evidence>
<evidence type="ECO:0000256" key="2">
    <source>
        <dbReference type="ARBA" id="ARBA00012895"/>
    </source>
</evidence>
<dbReference type="KEGG" id="ahel:Q31a_33480"/>
<dbReference type="AlphaFoldDB" id="A0A518G8V8"/>
<evidence type="ECO:0000313" key="7">
    <source>
        <dbReference type="Proteomes" id="UP000318017"/>
    </source>
</evidence>
<dbReference type="GO" id="GO:0006265">
    <property type="term" value="P:DNA topological change"/>
    <property type="evidence" value="ECO:0007669"/>
    <property type="project" value="InterPro"/>
</dbReference>
<dbReference type="OrthoDB" id="6020049at2"/>
<dbReference type="InterPro" id="IPR013760">
    <property type="entry name" value="Topo_IIA-like_dom_sf"/>
</dbReference>
<gene>
    <name evidence="6" type="primary">gyrBR</name>
    <name evidence="6" type="ORF">Q31a_33480</name>
</gene>
<dbReference type="RefSeq" id="WP_145079557.1">
    <property type="nucleotide sequence ID" value="NZ_CP036298.1"/>
</dbReference>
<keyword evidence="3" id="KW-0799">Topoisomerase</keyword>
<dbReference type="GO" id="GO:0003677">
    <property type="term" value="F:DNA binding"/>
    <property type="evidence" value="ECO:0007669"/>
    <property type="project" value="InterPro"/>
</dbReference>
<organism evidence="6 7">
    <name type="scientific">Aureliella helgolandensis</name>
    <dbReference type="NCBI Taxonomy" id="2527968"/>
    <lineage>
        <taxon>Bacteria</taxon>
        <taxon>Pseudomonadati</taxon>
        <taxon>Planctomycetota</taxon>
        <taxon>Planctomycetia</taxon>
        <taxon>Pirellulales</taxon>
        <taxon>Pirellulaceae</taxon>
        <taxon>Aureliella</taxon>
    </lineage>
</organism>
<dbReference type="Gene3D" id="3.40.50.670">
    <property type="match status" value="1"/>
</dbReference>
<dbReference type="InterPro" id="IPR013759">
    <property type="entry name" value="Topo_IIA_B_C"/>
</dbReference>
<dbReference type="Pfam" id="PF01751">
    <property type="entry name" value="Toprim"/>
    <property type="match status" value="1"/>
</dbReference>
<evidence type="ECO:0000256" key="1">
    <source>
        <dbReference type="ARBA" id="ARBA00000185"/>
    </source>
</evidence>
<dbReference type="EC" id="5.6.2.2" evidence="2"/>
<dbReference type="GO" id="GO:0005524">
    <property type="term" value="F:ATP binding"/>
    <property type="evidence" value="ECO:0007669"/>
    <property type="project" value="InterPro"/>
</dbReference>
<keyword evidence="7" id="KW-1185">Reference proteome</keyword>
<dbReference type="PRINTS" id="PR00418">
    <property type="entry name" value="TPI2FAMILY"/>
</dbReference>
<reference evidence="6 7" key="1">
    <citation type="submission" date="2019-02" db="EMBL/GenBank/DDBJ databases">
        <title>Deep-cultivation of Planctomycetes and their phenomic and genomic characterization uncovers novel biology.</title>
        <authorList>
            <person name="Wiegand S."/>
            <person name="Jogler M."/>
            <person name="Boedeker C."/>
            <person name="Pinto D."/>
            <person name="Vollmers J."/>
            <person name="Rivas-Marin E."/>
            <person name="Kohn T."/>
            <person name="Peeters S.H."/>
            <person name="Heuer A."/>
            <person name="Rast P."/>
            <person name="Oberbeckmann S."/>
            <person name="Bunk B."/>
            <person name="Jeske O."/>
            <person name="Meyerdierks A."/>
            <person name="Storesund J.E."/>
            <person name="Kallscheuer N."/>
            <person name="Luecker S."/>
            <person name="Lage O.M."/>
            <person name="Pohl T."/>
            <person name="Merkel B.J."/>
            <person name="Hornburger P."/>
            <person name="Mueller R.-W."/>
            <person name="Bruemmer F."/>
            <person name="Labrenz M."/>
            <person name="Spormann A.M."/>
            <person name="Op den Camp H."/>
            <person name="Overmann J."/>
            <person name="Amann R."/>
            <person name="Jetten M.S.M."/>
            <person name="Mascher T."/>
            <person name="Medema M.H."/>
            <person name="Devos D.P."/>
            <person name="Kaster A.-K."/>
            <person name="Ovreas L."/>
            <person name="Rohde M."/>
            <person name="Galperin M.Y."/>
            <person name="Jogler C."/>
        </authorList>
    </citation>
    <scope>NUCLEOTIDE SEQUENCE [LARGE SCALE GENOMIC DNA]</scope>
    <source>
        <strain evidence="6 7">Q31a</strain>
    </source>
</reference>
<protein>
    <recommendedName>
        <fullName evidence="2">DNA topoisomerase (ATP-hydrolyzing)</fullName>
        <ecNumber evidence="2">5.6.2.2</ecNumber>
    </recommendedName>
</protein>
<feature type="domain" description="Toprim" evidence="5">
    <location>
        <begin position="22"/>
        <end position="136"/>
    </location>
</feature>
<evidence type="ECO:0000256" key="4">
    <source>
        <dbReference type="ARBA" id="ARBA00023235"/>
    </source>
</evidence>
<dbReference type="SUPFAM" id="SSF56719">
    <property type="entry name" value="Type II DNA topoisomerase"/>
    <property type="match status" value="1"/>
</dbReference>
<sequence length="224" mass="24732">MFPPKNPRKFSDCLQHLPAGSSELLIVEGDSASDAVVKLRNPEYQAVLPMQGKPMNAMKASTAKLENSPLFRTLCESLGVSLRDPASTSKLKYSRIVFLFDPDADGIHCGVLMLLFFYRFLRPVLDSGHVYRTQTPLFEVTTGSPSGQQTFYAYTEPELGVLMRDVRQAGLTITGRSYFRGLANFPASTLKSTCINPASRKLVRLGARDAEAALRIFRHSAQPA</sequence>
<name>A0A518G8V8_9BACT</name>
<dbReference type="Proteomes" id="UP000318017">
    <property type="component" value="Chromosome"/>
</dbReference>
<comment type="catalytic activity">
    <reaction evidence="1">
        <text>ATP-dependent breakage, passage and rejoining of double-stranded DNA.</text>
        <dbReference type="EC" id="5.6.2.2"/>
    </reaction>
</comment>
<evidence type="ECO:0000259" key="5">
    <source>
        <dbReference type="PROSITE" id="PS50880"/>
    </source>
</evidence>
<dbReference type="EMBL" id="CP036298">
    <property type="protein sequence ID" value="QDV25026.1"/>
    <property type="molecule type" value="Genomic_DNA"/>
</dbReference>
<dbReference type="PANTHER" id="PTHR45866">
    <property type="entry name" value="DNA GYRASE/TOPOISOMERASE SUBUNIT B"/>
    <property type="match status" value="1"/>
</dbReference>
<dbReference type="InterPro" id="IPR006171">
    <property type="entry name" value="TOPRIM_dom"/>
</dbReference>
<keyword evidence="4 6" id="KW-0413">Isomerase</keyword>
<dbReference type="PANTHER" id="PTHR45866:SF2">
    <property type="entry name" value="DNA TOPOISOMERASE (ATP-HYDROLYZING)"/>
    <property type="match status" value="1"/>
</dbReference>
<evidence type="ECO:0000313" key="6">
    <source>
        <dbReference type="EMBL" id="QDV25026.1"/>
    </source>
</evidence>
<dbReference type="PROSITE" id="PS50880">
    <property type="entry name" value="TOPRIM"/>
    <property type="match status" value="1"/>
</dbReference>
<proteinExistence type="predicted"/>